<gene>
    <name evidence="2" type="ORF">HJG60_012067</name>
</gene>
<feature type="region of interest" description="Disordered" evidence="1">
    <location>
        <begin position="1"/>
        <end position="107"/>
    </location>
</feature>
<name>A0A834DT44_9CHIR</name>
<proteinExistence type="predicted"/>
<evidence type="ECO:0000256" key="1">
    <source>
        <dbReference type="SAM" id="MobiDB-lite"/>
    </source>
</evidence>
<protein>
    <submittedName>
        <fullName evidence="2">Uncharacterized protein</fullName>
    </submittedName>
</protein>
<feature type="compositionally biased region" description="Polar residues" evidence="1">
    <location>
        <begin position="45"/>
        <end position="54"/>
    </location>
</feature>
<comment type="caution">
    <text evidence="2">The sequence shown here is derived from an EMBL/GenBank/DDBJ whole genome shotgun (WGS) entry which is preliminary data.</text>
</comment>
<evidence type="ECO:0000313" key="2">
    <source>
        <dbReference type="EMBL" id="KAF6095095.1"/>
    </source>
</evidence>
<dbReference type="AlphaFoldDB" id="A0A834DT44"/>
<sequence length="157" mass="16038">MTGPTAHAPPAPGSVSTAPAAWGVLPGAPPPQPAPGLQGVISEAPTHSSRQTSGVCPWAAGQSPRCHACMRDPGQRPRGGRPADSQTPHPTFCAGWHPSGSGSDCSPTPKRLPLPQCTPLLLAKGPTRAPPLETCIGCPFPSALPLPPSTHFCVFQL</sequence>
<organism evidence="2 3">
    <name type="scientific">Phyllostomus discolor</name>
    <name type="common">pale spear-nosed bat</name>
    <dbReference type="NCBI Taxonomy" id="89673"/>
    <lineage>
        <taxon>Eukaryota</taxon>
        <taxon>Metazoa</taxon>
        <taxon>Chordata</taxon>
        <taxon>Craniata</taxon>
        <taxon>Vertebrata</taxon>
        <taxon>Euteleostomi</taxon>
        <taxon>Mammalia</taxon>
        <taxon>Eutheria</taxon>
        <taxon>Laurasiatheria</taxon>
        <taxon>Chiroptera</taxon>
        <taxon>Yangochiroptera</taxon>
        <taxon>Phyllostomidae</taxon>
        <taxon>Phyllostominae</taxon>
        <taxon>Phyllostomus</taxon>
    </lineage>
</organism>
<accession>A0A834DT44</accession>
<evidence type="ECO:0000313" key="3">
    <source>
        <dbReference type="Proteomes" id="UP000664940"/>
    </source>
</evidence>
<dbReference type="EMBL" id="JABVXQ010000008">
    <property type="protein sequence ID" value="KAF6095095.1"/>
    <property type="molecule type" value="Genomic_DNA"/>
</dbReference>
<reference evidence="2 3" key="1">
    <citation type="journal article" date="2020" name="Nature">
        <title>Six reference-quality genomes reveal evolution of bat adaptations.</title>
        <authorList>
            <person name="Jebb D."/>
            <person name="Huang Z."/>
            <person name="Pippel M."/>
            <person name="Hughes G.M."/>
            <person name="Lavrichenko K."/>
            <person name="Devanna P."/>
            <person name="Winkler S."/>
            <person name="Jermiin L.S."/>
            <person name="Skirmuntt E.C."/>
            <person name="Katzourakis A."/>
            <person name="Burkitt-Gray L."/>
            <person name="Ray D.A."/>
            <person name="Sullivan K.A.M."/>
            <person name="Roscito J.G."/>
            <person name="Kirilenko B.M."/>
            <person name="Davalos L.M."/>
            <person name="Corthals A.P."/>
            <person name="Power M.L."/>
            <person name="Jones G."/>
            <person name="Ransome R.D."/>
            <person name="Dechmann D.K.N."/>
            <person name="Locatelli A.G."/>
            <person name="Puechmaille S.J."/>
            <person name="Fedrigo O."/>
            <person name="Jarvis E.D."/>
            <person name="Hiller M."/>
            <person name="Vernes S.C."/>
            <person name="Myers E.W."/>
            <person name="Teeling E.C."/>
        </authorList>
    </citation>
    <scope>NUCLEOTIDE SEQUENCE [LARGE SCALE GENOMIC DNA]</scope>
    <source>
        <strain evidence="2">Bat1K_MPI-CBG_1</strain>
    </source>
</reference>
<dbReference type="Proteomes" id="UP000664940">
    <property type="component" value="Unassembled WGS sequence"/>
</dbReference>